<dbReference type="VEuPathDB" id="VectorBase:AMAM004806"/>
<keyword evidence="1" id="KW-0862">Zinc</keyword>
<evidence type="ECO:0000313" key="4">
    <source>
        <dbReference type="EnsemblMetazoa" id="AMAM004806-PA"/>
    </source>
</evidence>
<organism evidence="4 5">
    <name type="scientific">Anopheles maculatus</name>
    <dbReference type="NCBI Taxonomy" id="74869"/>
    <lineage>
        <taxon>Eukaryota</taxon>
        <taxon>Metazoa</taxon>
        <taxon>Ecdysozoa</taxon>
        <taxon>Arthropoda</taxon>
        <taxon>Hexapoda</taxon>
        <taxon>Insecta</taxon>
        <taxon>Pterygota</taxon>
        <taxon>Neoptera</taxon>
        <taxon>Endopterygota</taxon>
        <taxon>Diptera</taxon>
        <taxon>Nematocera</taxon>
        <taxon>Culicoidea</taxon>
        <taxon>Culicidae</taxon>
        <taxon>Anophelinae</taxon>
        <taxon>Anopheles</taxon>
        <taxon>Anopheles maculatus group</taxon>
    </lineage>
</organism>
<name>A0A182SDW1_9DIPT</name>
<dbReference type="GO" id="GO:0008270">
    <property type="term" value="F:zinc ion binding"/>
    <property type="evidence" value="ECO:0007669"/>
    <property type="project" value="UniProtKB-KW"/>
</dbReference>
<sequence>QYAEKVAQNQAQLRDRIRTELTKVQDHQAEDECKNLPNDATCLAEVLCLDDSLSEDDLDKAIKNHETTQAPSATTDEEDDDDSKQNWVPDDEESQESEILPLSSKKPKLSNQTTPAISKTEEANSSKQKRGKEKCSNDPSTQPSAERLVLEHHQLTCDLCSVSLSDFSDLHKHYKFEHNAKGYLRCCNRMIYKKCWMIEHLQLHINPDTFRCEQCAKSYSSSKVLKEHMKEVHAPHTERSFPCTKCQKAFVSRSHLNAHIMVAHGTVPCPQCQKVLASQGSLRKHLVAVHGEGEKHVCEVCARVFRSKQCFDAHRKEHEGRQHEGKVQCDRCDVWLMNKYCLRKHMRRMHMQQAQEEVACGTCGKTAPNREALNNHIRRSHSEKRFECNWCDKKFKRPHHMRVI</sequence>
<keyword evidence="5" id="KW-1185">Reference proteome</keyword>
<dbReference type="PANTHER" id="PTHR23225:SF2">
    <property type="entry name" value="AT09679P-RELATED"/>
    <property type="match status" value="1"/>
</dbReference>
<dbReference type="Pfam" id="PF00096">
    <property type="entry name" value="zf-C2H2"/>
    <property type="match status" value="2"/>
</dbReference>
<reference evidence="4" key="2">
    <citation type="submission" date="2020-05" db="UniProtKB">
        <authorList>
            <consortium name="EnsemblMetazoa"/>
        </authorList>
    </citation>
    <scope>IDENTIFICATION</scope>
    <source>
        <strain evidence="4">maculatus3</strain>
    </source>
</reference>
<feature type="domain" description="C2H2-type" evidence="3">
    <location>
        <begin position="210"/>
        <end position="238"/>
    </location>
</feature>
<keyword evidence="1" id="KW-0863">Zinc-finger</keyword>
<accession>A0A182SDW1</accession>
<dbReference type="PROSITE" id="PS50157">
    <property type="entry name" value="ZINC_FINGER_C2H2_2"/>
    <property type="match status" value="5"/>
</dbReference>
<dbReference type="GO" id="GO:0003700">
    <property type="term" value="F:DNA-binding transcription factor activity"/>
    <property type="evidence" value="ECO:0007669"/>
    <property type="project" value="InterPro"/>
</dbReference>
<feature type="domain" description="C2H2-type" evidence="3">
    <location>
        <begin position="358"/>
        <end position="386"/>
    </location>
</feature>
<feature type="domain" description="C2H2-type" evidence="3">
    <location>
        <begin position="296"/>
        <end position="323"/>
    </location>
</feature>
<dbReference type="AlphaFoldDB" id="A0A182SDW1"/>
<feature type="domain" description="C2H2-type" evidence="3">
    <location>
        <begin position="241"/>
        <end position="268"/>
    </location>
</feature>
<dbReference type="SMART" id="SM00355">
    <property type="entry name" value="ZnF_C2H2"/>
    <property type="match status" value="7"/>
</dbReference>
<dbReference type="PROSITE" id="PS00028">
    <property type="entry name" value="ZINC_FINGER_C2H2_1"/>
    <property type="match status" value="6"/>
</dbReference>
<reference evidence="5" key="1">
    <citation type="submission" date="2013-09" db="EMBL/GenBank/DDBJ databases">
        <title>The Genome Sequence of Anopheles maculatus species B.</title>
        <authorList>
            <consortium name="The Broad Institute Genomics Platform"/>
            <person name="Neafsey D.E."/>
            <person name="Besansky N."/>
            <person name="Howell P."/>
            <person name="Walton C."/>
            <person name="Young S.K."/>
            <person name="Zeng Q."/>
            <person name="Gargeya S."/>
            <person name="Fitzgerald M."/>
            <person name="Haas B."/>
            <person name="Abouelleil A."/>
            <person name="Allen A.W."/>
            <person name="Alvarado L."/>
            <person name="Arachchi H.M."/>
            <person name="Berlin A.M."/>
            <person name="Chapman S.B."/>
            <person name="Gainer-Dewar J."/>
            <person name="Goldberg J."/>
            <person name="Griggs A."/>
            <person name="Gujja S."/>
            <person name="Hansen M."/>
            <person name="Howarth C."/>
            <person name="Imamovic A."/>
            <person name="Ireland A."/>
            <person name="Larimer J."/>
            <person name="McCowan C."/>
            <person name="Murphy C."/>
            <person name="Pearson M."/>
            <person name="Poon T.W."/>
            <person name="Priest M."/>
            <person name="Roberts A."/>
            <person name="Saif S."/>
            <person name="Shea T."/>
            <person name="Sisk P."/>
            <person name="Sykes S."/>
            <person name="Wortman J."/>
            <person name="Nusbaum C."/>
            <person name="Birren B."/>
        </authorList>
    </citation>
    <scope>NUCLEOTIDE SEQUENCE [LARGE SCALE GENOMIC DNA]</scope>
    <source>
        <strain evidence="5">maculatus3</strain>
    </source>
</reference>
<evidence type="ECO:0000256" key="1">
    <source>
        <dbReference type="PROSITE-ProRule" id="PRU00042"/>
    </source>
</evidence>
<keyword evidence="1" id="KW-0479">Metal-binding</keyword>
<proteinExistence type="predicted"/>
<dbReference type="InterPro" id="IPR036236">
    <property type="entry name" value="Znf_C2H2_sf"/>
</dbReference>
<evidence type="ECO:0000313" key="5">
    <source>
        <dbReference type="Proteomes" id="UP000075901"/>
    </source>
</evidence>
<dbReference type="PANTHER" id="PTHR23225">
    <property type="entry name" value="ZINC FINGER PROTEIN"/>
    <property type="match status" value="1"/>
</dbReference>
<dbReference type="InterPro" id="IPR013087">
    <property type="entry name" value="Znf_C2H2_type"/>
</dbReference>
<evidence type="ECO:0000256" key="2">
    <source>
        <dbReference type="SAM" id="MobiDB-lite"/>
    </source>
</evidence>
<feature type="region of interest" description="Disordered" evidence="2">
    <location>
        <begin position="64"/>
        <end position="144"/>
    </location>
</feature>
<dbReference type="SUPFAM" id="SSF57667">
    <property type="entry name" value="beta-beta-alpha zinc fingers"/>
    <property type="match status" value="4"/>
</dbReference>
<dbReference type="InterPro" id="IPR039970">
    <property type="entry name" value="TF_Grauzone"/>
</dbReference>
<dbReference type="Pfam" id="PF13912">
    <property type="entry name" value="zf-C2H2_6"/>
    <property type="match status" value="2"/>
</dbReference>
<evidence type="ECO:0000259" key="3">
    <source>
        <dbReference type="PROSITE" id="PS50157"/>
    </source>
</evidence>
<feature type="domain" description="C2H2-type" evidence="3">
    <location>
        <begin position="267"/>
        <end position="295"/>
    </location>
</feature>
<dbReference type="Gene3D" id="3.30.160.60">
    <property type="entry name" value="Classic Zinc Finger"/>
    <property type="match status" value="4"/>
</dbReference>
<dbReference type="EnsemblMetazoa" id="AMAM004806-RA">
    <property type="protein sequence ID" value="AMAM004806-PA"/>
    <property type="gene ID" value="AMAM004806"/>
</dbReference>
<protein>
    <recommendedName>
        <fullName evidence="3">C2H2-type domain-containing protein</fullName>
    </recommendedName>
</protein>
<dbReference type="Proteomes" id="UP000075901">
    <property type="component" value="Unassembled WGS sequence"/>
</dbReference>